<evidence type="ECO:0000256" key="2">
    <source>
        <dbReference type="ARBA" id="ARBA00022741"/>
    </source>
</evidence>
<dbReference type="PANTHER" id="PTHR21231">
    <property type="entry name" value="XPA-BINDING PROTEIN 1-RELATED"/>
    <property type="match status" value="1"/>
</dbReference>
<evidence type="ECO:0000256" key="1">
    <source>
        <dbReference type="ARBA" id="ARBA00005290"/>
    </source>
</evidence>
<comment type="function">
    <text evidence="5">Small GTPase required for proper localization of RNA polymerase II and III (RNAPII and RNAPIII). May act at an RNAP assembly step prior to nuclear import.</text>
</comment>
<organism evidence="6 7">
    <name type="scientific">Rhizophagus irregularis (strain DAOM 197198w)</name>
    <name type="common">Glomus intraradices</name>
    <dbReference type="NCBI Taxonomy" id="1432141"/>
    <lineage>
        <taxon>Eukaryota</taxon>
        <taxon>Fungi</taxon>
        <taxon>Fungi incertae sedis</taxon>
        <taxon>Mucoromycota</taxon>
        <taxon>Glomeromycotina</taxon>
        <taxon>Glomeromycetes</taxon>
        <taxon>Glomerales</taxon>
        <taxon>Glomeraceae</taxon>
        <taxon>Rhizophagus</taxon>
    </lineage>
</organism>
<keyword evidence="2 5" id="KW-0547">Nucleotide-binding</keyword>
<keyword evidence="7" id="KW-1185">Reference proteome</keyword>
<comment type="subunit">
    <text evidence="5">Binds to RNA polymerase II (RNAPII).</text>
</comment>
<evidence type="ECO:0000256" key="4">
    <source>
        <dbReference type="ARBA" id="ARBA00023134"/>
    </source>
</evidence>
<dbReference type="PANTHER" id="PTHR21231:SF3">
    <property type="entry name" value="GPN-LOOP GTPASE 2"/>
    <property type="match status" value="1"/>
</dbReference>
<sequence>MPFGQVVIGPPGSGKTTYCNGMHQFLNATGRKVSVVNLDPANDFLPYPCAINISDLITLQDVMEELKLGPNGGMMYCMEFLEKNFDWFEEKLKSLGDNYILFDFPGQVELFTHHNSVKNIIERLQKLNYRLVTIHLVDAHYCTDPTKYISILLISLKTMLQIELPHINVLSKVDLMESYGKLAFNLDFYTEVQDLSYLLQHLDEDPFASKFKELNKALCGLIEDFNLVGFNTLCIEDKNSVLKLVQVIDKANGYVFGGLTEGNESIMLAAMGANTTTLSDILEVQERWLNSREDYDEWELKQQQMEQAQKNVKAK</sequence>
<dbReference type="AlphaFoldDB" id="A0A015NBV1"/>
<dbReference type="Gene3D" id="3.40.50.300">
    <property type="entry name" value="P-loop containing nucleotide triphosphate hydrolases"/>
    <property type="match status" value="1"/>
</dbReference>
<protein>
    <recommendedName>
        <fullName evidence="5">GPN-loop GTPase 2</fullName>
    </recommendedName>
</protein>
<evidence type="ECO:0000313" key="7">
    <source>
        <dbReference type="Proteomes" id="UP000022910"/>
    </source>
</evidence>
<dbReference type="Pfam" id="PF03029">
    <property type="entry name" value="ATP_bind_1"/>
    <property type="match status" value="1"/>
</dbReference>
<dbReference type="OrthoDB" id="5839at2759"/>
<dbReference type="STRING" id="1432141.A0A015NBV1"/>
<evidence type="ECO:0000313" key="6">
    <source>
        <dbReference type="EMBL" id="EXX76638.1"/>
    </source>
</evidence>
<reference evidence="6 7" key="1">
    <citation type="submission" date="2014-02" db="EMBL/GenBank/DDBJ databases">
        <title>Single nucleus genome sequencing reveals high similarity among nuclei of an endomycorrhizal fungus.</title>
        <authorList>
            <person name="Lin K."/>
            <person name="Geurts R."/>
            <person name="Zhang Z."/>
            <person name="Limpens E."/>
            <person name="Saunders D.G."/>
            <person name="Mu D."/>
            <person name="Pang E."/>
            <person name="Cao H."/>
            <person name="Cha H."/>
            <person name="Lin T."/>
            <person name="Zhou Q."/>
            <person name="Shang Y."/>
            <person name="Li Y."/>
            <person name="Ivanov S."/>
            <person name="Sharma T."/>
            <person name="Velzen R.V."/>
            <person name="Ruijter N.D."/>
            <person name="Aanen D.K."/>
            <person name="Win J."/>
            <person name="Kamoun S."/>
            <person name="Bisseling T."/>
            <person name="Huang S."/>
        </authorList>
    </citation>
    <scope>NUCLEOTIDE SEQUENCE [LARGE SCALE GENOMIC DNA]</scope>
    <source>
        <strain evidence="7">DAOM197198w</strain>
    </source>
</reference>
<proteinExistence type="inferred from homology"/>
<dbReference type="GO" id="GO:0005737">
    <property type="term" value="C:cytoplasm"/>
    <property type="evidence" value="ECO:0007669"/>
    <property type="project" value="TreeGrafter"/>
</dbReference>
<keyword evidence="4 5" id="KW-0342">GTP-binding</keyword>
<dbReference type="Proteomes" id="UP000022910">
    <property type="component" value="Unassembled WGS sequence"/>
</dbReference>
<dbReference type="InterPro" id="IPR027417">
    <property type="entry name" value="P-loop_NTPase"/>
</dbReference>
<dbReference type="InterPro" id="IPR030231">
    <property type="entry name" value="Gpn2"/>
</dbReference>
<evidence type="ECO:0000256" key="3">
    <source>
        <dbReference type="ARBA" id="ARBA00022801"/>
    </source>
</evidence>
<dbReference type="SMR" id="A0A015NBV1"/>
<comment type="similarity">
    <text evidence="1 5">Belongs to the GPN-loop GTPase family.</text>
</comment>
<gene>
    <name evidence="6" type="ORF">RirG_031260</name>
</gene>
<dbReference type="FunFam" id="3.40.50.300:FF:000338">
    <property type="entry name" value="GPN-loop GTPase 2"/>
    <property type="match status" value="1"/>
</dbReference>
<name>A0A015NBV1_RHIIW</name>
<dbReference type="GO" id="GO:0005525">
    <property type="term" value="F:GTP binding"/>
    <property type="evidence" value="ECO:0007669"/>
    <property type="project" value="UniProtKB-KW"/>
</dbReference>
<dbReference type="EMBL" id="JEMT01011937">
    <property type="protein sequence ID" value="EXX76638.1"/>
    <property type="molecule type" value="Genomic_DNA"/>
</dbReference>
<dbReference type="CDD" id="cd17871">
    <property type="entry name" value="GPN2"/>
    <property type="match status" value="1"/>
</dbReference>
<keyword evidence="3 5" id="KW-0378">Hydrolase</keyword>
<dbReference type="SUPFAM" id="SSF52540">
    <property type="entry name" value="P-loop containing nucleoside triphosphate hydrolases"/>
    <property type="match status" value="1"/>
</dbReference>
<comment type="caution">
    <text evidence="6">The sequence shown here is derived from an EMBL/GenBank/DDBJ whole genome shotgun (WGS) entry which is preliminary data.</text>
</comment>
<accession>A0A015NBV1</accession>
<dbReference type="GO" id="GO:0003924">
    <property type="term" value="F:GTPase activity"/>
    <property type="evidence" value="ECO:0007669"/>
    <property type="project" value="TreeGrafter"/>
</dbReference>
<dbReference type="OMA" id="ATHNYFL"/>
<evidence type="ECO:0000256" key="5">
    <source>
        <dbReference type="RuleBase" id="RU365059"/>
    </source>
</evidence>
<dbReference type="InterPro" id="IPR004130">
    <property type="entry name" value="Gpn"/>
</dbReference>